<feature type="transmembrane region" description="Helical" evidence="1">
    <location>
        <begin position="7"/>
        <end position="30"/>
    </location>
</feature>
<organism evidence="2 3">
    <name type="scientific">Halopseudomonas salegens</name>
    <dbReference type="NCBI Taxonomy" id="1434072"/>
    <lineage>
        <taxon>Bacteria</taxon>
        <taxon>Pseudomonadati</taxon>
        <taxon>Pseudomonadota</taxon>
        <taxon>Gammaproteobacteria</taxon>
        <taxon>Pseudomonadales</taxon>
        <taxon>Pseudomonadaceae</taxon>
        <taxon>Halopseudomonas</taxon>
    </lineage>
</organism>
<keyword evidence="1" id="KW-0472">Membrane</keyword>
<evidence type="ECO:0000313" key="3">
    <source>
        <dbReference type="Proteomes" id="UP000243924"/>
    </source>
</evidence>
<keyword evidence="1" id="KW-0812">Transmembrane</keyword>
<reference evidence="3" key="1">
    <citation type="submission" date="2016-10" db="EMBL/GenBank/DDBJ databases">
        <authorList>
            <person name="Varghese N."/>
            <person name="Submissions S."/>
        </authorList>
    </citation>
    <scope>NUCLEOTIDE SEQUENCE [LARGE SCALE GENOMIC DNA]</scope>
    <source>
        <strain evidence="3">CECT 8338</strain>
    </source>
</reference>
<sequence length="144" mass="15550">MSLSGFFLRFTIIYTLVMAAAGITAGVLGLGQVSALNTPILLAIAYWCFYSYWNKNARIIEGGEQWALIFLALAGDVLASILLGMPTALASDMPVAYLFLGLLVVTPLHLLMFVAVNFVVKKQIIKLHPDWCSASKAASPSQPD</sequence>
<keyword evidence="1" id="KW-1133">Transmembrane helix</keyword>
<evidence type="ECO:0000256" key="1">
    <source>
        <dbReference type="SAM" id="Phobius"/>
    </source>
</evidence>
<dbReference type="NCBIfam" id="NF038216">
    <property type="entry name" value="ABZJ_00895_fam"/>
    <property type="match status" value="1"/>
</dbReference>
<feature type="transmembrane region" description="Helical" evidence="1">
    <location>
        <begin position="66"/>
        <end position="89"/>
    </location>
</feature>
<dbReference type="STRING" id="1434072.SAMN05216210_0761"/>
<name>A0A1H2EIM7_9GAMM</name>
<feature type="transmembrane region" description="Helical" evidence="1">
    <location>
        <begin position="95"/>
        <end position="120"/>
    </location>
</feature>
<keyword evidence="3" id="KW-1185">Reference proteome</keyword>
<proteinExistence type="predicted"/>
<dbReference type="EMBL" id="LT629787">
    <property type="protein sequence ID" value="SDT94931.1"/>
    <property type="molecule type" value="Genomic_DNA"/>
</dbReference>
<feature type="transmembrane region" description="Helical" evidence="1">
    <location>
        <begin position="36"/>
        <end position="54"/>
    </location>
</feature>
<protein>
    <submittedName>
        <fullName evidence="2">Uncharacterized protein</fullName>
    </submittedName>
</protein>
<gene>
    <name evidence="2" type="ORF">SAMN05216210_0761</name>
</gene>
<evidence type="ECO:0000313" key="2">
    <source>
        <dbReference type="EMBL" id="SDT94931.1"/>
    </source>
</evidence>
<accession>A0A1H2EIM7</accession>
<dbReference type="InterPro" id="IPR047730">
    <property type="entry name" value="ABZJ_00895-like"/>
</dbReference>
<dbReference type="Proteomes" id="UP000243924">
    <property type="component" value="Chromosome I"/>
</dbReference>
<dbReference type="AlphaFoldDB" id="A0A1H2EIM7"/>